<name>A0ABU8XRU4_9PROT</name>
<evidence type="ECO:0000313" key="10">
    <source>
        <dbReference type="EMBL" id="MEK0083893.1"/>
    </source>
</evidence>
<reference evidence="10 11" key="1">
    <citation type="submission" date="2024-01" db="EMBL/GenBank/DDBJ databases">
        <title>Multi-omics insights into the function and evolution of sodium benzoate biodegradation pathways in Benzoatithermus flavus gen. nov., sp. nov. from hot spring.</title>
        <authorList>
            <person name="Hu C.-J."/>
            <person name="Li W.-J."/>
        </authorList>
    </citation>
    <scope>NUCLEOTIDE SEQUENCE [LARGE SCALE GENOMIC DNA]</scope>
    <source>
        <strain evidence="10 11">SYSU G07066</strain>
    </source>
</reference>
<evidence type="ECO:0000313" key="11">
    <source>
        <dbReference type="Proteomes" id="UP001375743"/>
    </source>
</evidence>
<comment type="function">
    <text evidence="9">CRISPR (clustered regularly interspaced short palindromic repeat), is an adaptive immune system that provides protection against mobile genetic elements (viruses, transposable elements and conjugative plasmids). CRISPR clusters contain sequences complementary to antecedent mobile elements and target invading nucleic acids. CRISPR clusters are transcribed and processed into CRISPR RNA (crRNA). Functions as a ssRNA-specific endoribonuclease. Involved in the integration of spacer DNA into the CRISPR cassette.</text>
</comment>
<evidence type="ECO:0000256" key="8">
    <source>
        <dbReference type="ARBA" id="ARBA00023118"/>
    </source>
</evidence>
<dbReference type="Proteomes" id="UP001375743">
    <property type="component" value="Unassembled WGS sequence"/>
</dbReference>
<proteinExistence type="inferred from homology"/>
<accession>A0ABU8XRU4</accession>
<sequence length="109" mass="12489">MPAEAARYMWLFCFFDLPVKTKAQRKAAAQFRKLLLGDGFNMLQLSVYVRVCRDQDGVEKHVARICKHLPKQGSVRTLAVTERQYARMRTLVGEKQAHEKPGGDQLLLL</sequence>
<evidence type="ECO:0000256" key="5">
    <source>
        <dbReference type="ARBA" id="ARBA00022759"/>
    </source>
</evidence>
<protein>
    <recommendedName>
        <fullName evidence="9">CRISPR-associated endoribonuclease Cas2</fullName>
        <ecNumber evidence="9">3.1.-.-</ecNumber>
    </recommendedName>
</protein>
<dbReference type="HAMAP" id="MF_01471">
    <property type="entry name" value="Cas2"/>
    <property type="match status" value="1"/>
</dbReference>
<evidence type="ECO:0000256" key="2">
    <source>
        <dbReference type="ARBA" id="ARBA00009959"/>
    </source>
</evidence>
<dbReference type="SUPFAM" id="SSF143430">
    <property type="entry name" value="TTP0101/SSO1404-like"/>
    <property type="match status" value="1"/>
</dbReference>
<dbReference type="NCBIfam" id="TIGR01573">
    <property type="entry name" value="cas2"/>
    <property type="match status" value="1"/>
</dbReference>
<keyword evidence="7 9" id="KW-0460">Magnesium</keyword>
<dbReference type="InterPro" id="IPR019199">
    <property type="entry name" value="Virulence_VapD/CRISPR_Cas2"/>
</dbReference>
<evidence type="ECO:0000256" key="7">
    <source>
        <dbReference type="ARBA" id="ARBA00022842"/>
    </source>
</evidence>
<keyword evidence="11" id="KW-1185">Reference proteome</keyword>
<dbReference type="Pfam" id="PF09827">
    <property type="entry name" value="CRISPR_Cas2"/>
    <property type="match status" value="1"/>
</dbReference>
<feature type="binding site" evidence="9">
    <location>
        <position position="16"/>
    </location>
    <ligand>
        <name>Mg(2+)</name>
        <dbReference type="ChEBI" id="CHEBI:18420"/>
        <note>catalytic</note>
    </ligand>
</feature>
<evidence type="ECO:0000256" key="4">
    <source>
        <dbReference type="ARBA" id="ARBA00022723"/>
    </source>
</evidence>
<keyword evidence="4 9" id="KW-0479">Metal-binding</keyword>
<keyword evidence="8 9" id="KW-0051">Antiviral defense</keyword>
<evidence type="ECO:0000256" key="6">
    <source>
        <dbReference type="ARBA" id="ARBA00022801"/>
    </source>
</evidence>
<keyword evidence="3 9" id="KW-0540">Nuclease</keyword>
<evidence type="ECO:0000256" key="3">
    <source>
        <dbReference type="ARBA" id="ARBA00022722"/>
    </source>
</evidence>
<comment type="cofactor">
    <cofactor evidence="1 9">
        <name>Mg(2+)</name>
        <dbReference type="ChEBI" id="CHEBI:18420"/>
    </cofactor>
</comment>
<keyword evidence="5 9" id="KW-0255">Endonuclease</keyword>
<dbReference type="EMBL" id="JBBLZC010000010">
    <property type="protein sequence ID" value="MEK0083893.1"/>
    <property type="molecule type" value="Genomic_DNA"/>
</dbReference>
<organism evidence="10 11">
    <name type="scientific">Benzoatithermus flavus</name>
    <dbReference type="NCBI Taxonomy" id="3108223"/>
    <lineage>
        <taxon>Bacteria</taxon>
        <taxon>Pseudomonadati</taxon>
        <taxon>Pseudomonadota</taxon>
        <taxon>Alphaproteobacteria</taxon>
        <taxon>Geminicoccales</taxon>
        <taxon>Geminicoccaceae</taxon>
        <taxon>Benzoatithermus</taxon>
    </lineage>
</organism>
<dbReference type="GO" id="GO:0004519">
    <property type="term" value="F:endonuclease activity"/>
    <property type="evidence" value="ECO:0007669"/>
    <property type="project" value="UniProtKB-KW"/>
</dbReference>
<comment type="similarity">
    <text evidence="2 9">Belongs to the CRISPR-associated endoribonuclease Cas2 protein family.</text>
</comment>
<evidence type="ECO:0000256" key="9">
    <source>
        <dbReference type="HAMAP-Rule" id="MF_01471"/>
    </source>
</evidence>
<comment type="subunit">
    <text evidence="9">Homodimer, forms a heterotetramer with a Cas1 homodimer.</text>
</comment>
<dbReference type="EC" id="3.1.-.-" evidence="9"/>
<evidence type="ECO:0000256" key="1">
    <source>
        <dbReference type="ARBA" id="ARBA00001946"/>
    </source>
</evidence>
<comment type="caution">
    <text evidence="10">The sequence shown here is derived from an EMBL/GenBank/DDBJ whole genome shotgun (WGS) entry which is preliminary data.</text>
</comment>
<gene>
    <name evidence="9 10" type="primary">cas2</name>
    <name evidence="10" type="ORF">U1T56_12090</name>
</gene>
<dbReference type="RefSeq" id="WP_418159735.1">
    <property type="nucleotide sequence ID" value="NZ_JBBLZC010000010.1"/>
</dbReference>
<dbReference type="InterPro" id="IPR021127">
    <property type="entry name" value="CRISPR_associated_Cas2"/>
</dbReference>
<keyword evidence="6 9" id="KW-0378">Hydrolase</keyword>